<proteinExistence type="predicted"/>
<organism evidence="2 3">
    <name type="scientific">Oryzias latipes</name>
    <name type="common">Japanese rice fish</name>
    <name type="synonym">Japanese killifish</name>
    <dbReference type="NCBI Taxonomy" id="8090"/>
    <lineage>
        <taxon>Eukaryota</taxon>
        <taxon>Metazoa</taxon>
        <taxon>Chordata</taxon>
        <taxon>Craniata</taxon>
        <taxon>Vertebrata</taxon>
        <taxon>Euteleostomi</taxon>
        <taxon>Actinopterygii</taxon>
        <taxon>Neopterygii</taxon>
        <taxon>Teleostei</taxon>
        <taxon>Neoteleostei</taxon>
        <taxon>Acanthomorphata</taxon>
        <taxon>Ovalentaria</taxon>
        <taxon>Atherinomorphae</taxon>
        <taxon>Beloniformes</taxon>
        <taxon>Adrianichthyidae</taxon>
        <taxon>Oryziinae</taxon>
        <taxon>Oryzias</taxon>
    </lineage>
</organism>
<protein>
    <recommendedName>
        <fullName evidence="1">Transposase Tc1-like domain-containing protein</fullName>
    </recommendedName>
</protein>
<name>A0A3P9MR87_ORYLA</name>
<evidence type="ECO:0000313" key="3">
    <source>
        <dbReference type="Proteomes" id="UP000265180"/>
    </source>
</evidence>
<feature type="domain" description="Transposase Tc1-like" evidence="1">
    <location>
        <begin position="71"/>
        <end position="111"/>
    </location>
</feature>
<dbReference type="InterPro" id="IPR036397">
    <property type="entry name" value="RNaseH_sf"/>
</dbReference>
<evidence type="ECO:0000313" key="2">
    <source>
        <dbReference type="Ensembl" id="ENSORLP00020035442.1"/>
    </source>
</evidence>
<dbReference type="Gene3D" id="3.30.420.10">
    <property type="entry name" value="Ribonuclease H-like superfamily/Ribonuclease H"/>
    <property type="match status" value="1"/>
</dbReference>
<dbReference type="Proteomes" id="UP000265180">
    <property type="component" value="Chromosome 7"/>
</dbReference>
<reference evidence="2 3" key="2">
    <citation type="submission" date="2017-04" db="EMBL/GenBank/DDBJ databases">
        <title>CpG methylation of centromeres and impact of large insertions on vertebrate speciation.</title>
        <authorList>
            <person name="Ichikawa K."/>
            <person name="Yoshimura J."/>
            <person name="Morishita S."/>
        </authorList>
    </citation>
    <scope>NUCLEOTIDE SEQUENCE</scope>
    <source>
        <strain evidence="2 3">HNI</strain>
    </source>
</reference>
<dbReference type="InterPro" id="IPR002492">
    <property type="entry name" value="Transposase_Tc1-like"/>
</dbReference>
<accession>A0A3P9MR87</accession>
<dbReference type="AlphaFoldDB" id="A0A3P9MR87"/>
<dbReference type="GO" id="GO:0015074">
    <property type="term" value="P:DNA integration"/>
    <property type="evidence" value="ECO:0007669"/>
    <property type="project" value="InterPro"/>
</dbReference>
<dbReference type="Pfam" id="PF01498">
    <property type="entry name" value="HTH_Tnp_Tc3_2"/>
    <property type="match status" value="1"/>
</dbReference>
<dbReference type="GO" id="GO:0006313">
    <property type="term" value="P:DNA transposition"/>
    <property type="evidence" value="ECO:0007669"/>
    <property type="project" value="InterPro"/>
</dbReference>
<sequence>MRSGVAGELGESQSVISRLAVIHRTTVRVCDRPRSGALPVIDHNHDQNLKTSDLRHGLANATQRQARLPGVRGTGVSRQTIHNRLHRFDLNDGRPLQVTPLTPIHRRERLQVWFGGGGATVWTGITSQSKTFWMDGPVTEVRVPHMVQPAMTPDLNPIEQVWDQLKQRLGDRTPPPSDLVELHVVLVEEWNAFTQNNIMRLVRSMNHCCQAVIAADGGNIYY</sequence>
<reference evidence="2" key="4">
    <citation type="submission" date="2025-09" db="UniProtKB">
        <authorList>
            <consortium name="Ensembl"/>
        </authorList>
    </citation>
    <scope>IDENTIFICATION</scope>
    <source>
        <strain evidence="2">HNI</strain>
    </source>
</reference>
<reference evidence="2" key="3">
    <citation type="submission" date="2025-08" db="UniProtKB">
        <authorList>
            <consortium name="Ensembl"/>
        </authorList>
    </citation>
    <scope>IDENTIFICATION</scope>
    <source>
        <strain evidence="2">HNI</strain>
    </source>
</reference>
<dbReference type="Ensembl" id="ENSORLT00020030774.1">
    <property type="protein sequence ID" value="ENSORLP00020035442.1"/>
    <property type="gene ID" value="ENSORLG00020022264.1"/>
</dbReference>
<evidence type="ECO:0000259" key="1">
    <source>
        <dbReference type="Pfam" id="PF01498"/>
    </source>
</evidence>
<reference key="1">
    <citation type="journal article" date="2007" name="Nature">
        <title>The medaka draft genome and insights into vertebrate genome evolution.</title>
        <authorList>
            <person name="Kasahara M."/>
            <person name="Naruse K."/>
            <person name="Sasaki S."/>
            <person name="Nakatani Y."/>
            <person name="Qu W."/>
            <person name="Ahsan B."/>
            <person name="Yamada T."/>
            <person name="Nagayasu Y."/>
            <person name="Doi K."/>
            <person name="Kasai Y."/>
            <person name="Jindo T."/>
            <person name="Kobayashi D."/>
            <person name="Shimada A."/>
            <person name="Toyoda A."/>
            <person name="Kuroki Y."/>
            <person name="Fujiyama A."/>
            <person name="Sasaki T."/>
            <person name="Shimizu A."/>
            <person name="Asakawa S."/>
            <person name="Shimizu N."/>
            <person name="Hashimoto S."/>
            <person name="Yang J."/>
            <person name="Lee Y."/>
            <person name="Matsushima K."/>
            <person name="Sugano S."/>
            <person name="Sakaizumi M."/>
            <person name="Narita T."/>
            <person name="Ohishi K."/>
            <person name="Haga S."/>
            <person name="Ohta F."/>
            <person name="Nomoto H."/>
            <person name="Nogata K."/>
            <person name="Morishita T."/>
            <person name="Endo T."/>
            <person name="Shin-I T."/>
            <person name="Takeda H."/>
            <person name="Morishita S."/>
            <person name="Kohara Y."/>
        </authorList>
    </citation>
    <scope>NUCLEOTIDE SEQUENCE [LARGE SCALE GENOMIC DNA]</scope>
    <source>
        <strain>Hd-rR</strain>
    </source>
</reference>
<dbReference type="GO" id="GO:0003677">
    <property type="term" value="F:DNA binding"/>
    <property type="evidence" value="ECO:0007669"/>
    <property type="project" value="InterPro"/>
</dbReference>